<keyword evidence="10" id="KW-1185">Reference proteome</keyword>
<dbReference type="GO" id="GO:0016020">
    <property type="term" value="C:membrane"/>
    <property type="evidence" value="ECO:0007669"/>
    <property type="project" value="UniProtKB-SubCell"/>
</dbReference>
<dbReference type="GO" id="GO:0030968">
    <property type="term" value="P:endoplasmic reticulum unfolded protein response"/>
    <property type="evidence" value="ECO:0007669"/>
    <property type="project" value="TreeGrafter"/>
</dbReference>
<accession>A0A074YX94</accession>
<dbReference type="CTD" id="20326069"/>
<keyword evidence="5" id="KW-0804">Transcription</keyword>
<feature type="region of interest" description="Disordered" evidence="7">
    <location>
        <begin position="423"/>
        <end position="462"/>
    </location>
</feature>
<dbReference type="InterPro" id="IPR046347">
    <property type="entry name" value="bZIP_sf"/>
</dbReference>
<keyword evidence="6" id="KW-0539">Nucleus</keyword>
<evidence type="ECO:0000256" key="6">
    <source>
        <dbReference type="ARBA" id="ARBA00023242"/>
    </source>
</evidence>
<evidence type="ECO:0000256" key="5">
    <source>
        <dbReference type="ARBA" id="ARBA00023163"/>
    </source>
</evidence>
<name>A0A074YX94_OPIVI</name>
<dbReference type="Gene3D" id="1.20.5.170">
    <property type="match status" value="1"/>
</dbReference>
<comment type="subcellular location">
    <subcellularLocation>
        <location evidence="1">Membrane</location>
        <topology evidence="1">Single-pass membrane protein</topology>
    </subcellularLocation>
</comment>
<feature type="domain" description="BZIP" evidence="8">
    <location>
        <begin position="356"/>
        <end position="419"/>
    </location>
</feature>
<protein>
    <recommendedName>
        <fullName evidence="8">BZIP domain-containing protein</fullName>
    </recommendedName>
</protein>
<evidence type="ECO:0000256" key="7">
    <source>
        <dbReference type="SAM" id="MobiDB-lite"/>
    </source>
</evidence>
<dbReference type="GO" id="GO:0000978">
    <property type="term" value="F:RNA polymerase II cis-regulatory region sequence-specific DNA binding"/>
    <property type="evidence" value="ECO:0007669"/>
    <property type="project" value="TreeGrafter"/>
</dbReference>
<keyword evidence="3" id="KW-0805">Transcription regulation</keyword>
<evidence type="ECO:0000313" key="9">
    <source>
        <dbReference type="EMBL" id="KER19268.1"/>
    </source>
</evidence>
<dbReference type="GeneID" id="20326069"/>
<evidence type="ECO:0000256" key="1">
    <source>
        <dbReference type="ARBA" id="ARBA00004167"/>
    </source>
</evidence>
<dbReference type="PANTHER" id="PTHR46164">
    <property type="entry name" value="ATF6, ISOFORM C"/>
    <property type="match status" value="1"/>
</dbReference>
<evidence type="ECO:0000256" key="3">
    <source>
        <dbReference type="ARBA" id="ARBA00023015"/>
    </source>
</evidence>
<evidence type="ECO:0000259" key="8">
    <source>
        <dbReference type="PROSITE" id="PS50217"/>
    </source>
</evidence>
<dbReference type="GO" id="GO:0005634">
    <property type="term" value="C:nucleus"/>
    <property type="evidence" value="ECO:0007669"/>
    <property type="project" value="TreeGrafter"/>
</dbReference>
<feature type="compositionally biased region" description="Polar residues" evidence="7">
    <location>
        <begin position="751"/>
        <end position="762"/>
    </location>
</feature>
<keyword evidence="4" id="KW-0238">DNA-binding</keyword>
<dbReference type="KEGG" id="ovi:T265_11901"/>
<dbReference type="InterPro" id="IPR004827">
    <property type="entry name" value="bZIP"/>
</dbReference>
<dbReference type="RefSeq" id="XP_009176983.1">
    <property type="nucleotide sequence ID" value="XM_009178719.1"/>
</dbReference>
<dbReference type="AlphaFoldDB" id="A0A074YX94"/>
<dbReference type="GO" id="GO:0000981">
    <property type="term" value="F:DNA-binding transcription factor activity, RNA polymerase II-specific"/>
    <property type="evidence" value="ECO:0007669"/>
    <property type="project" value="TreeGrafter"/>
</dbReference>
<evidence type="ECO:0000256" key="2">
    <source>
        <dbReference type="ARBA" id="ARBA00009050"/>
    </source>
</evidence>
<dbReference type="PANTHER" id="PTHR46164:SF3">
    <property type="entry name" value="ATF6, ISOFORM C"/>
    <property type="match status" value="1"/>
</dbReference>
<dbReference type="InterPro" id="IPR051882">
    <property type="entry name" value="ATF_bZIP_TF"/>
</dbReference>
<dbReference type="OrthoDB" id="644067at2759"/>
<proteinExistence type="inferred from homology"/>
<dbReference type="SUPFAM" id="SSF57959">
    <property type="entry name" value="Leucine zipper domain"/>
    <property type="match status" value="1"/>
</dbReference>
<evidence type="ECO:0000256" key="4">
    <source>
        <dbReference type="ARBA" id="ARBA00023125"/>
    </source>
</evidence>
<feature type="compositionally biased region" description="Polar residues" evidence="7">
    <location>
        <begin position="707"/>
        <end position="728"/>
    </location>
</feature>
<dbReference type="Pfam" id="PF00170">
    <property type="entry name" value="bZIP_1"/>
    <property type="match status" value="1"/>
</dbReference>
<dbReference type="EMBL" id="KL597263">
    <property type="protein sequence ID" value="KER19268.1"/>
    <property type="molecule type" value="Genomic_DNA"/>
</dbReference>
<dbReference type="SMART" id="SM00338">
    <property type="entry name" value="BRLZ"/>
    <property type="match status" value="1"/>
</dbReference>
<dbReference type="STRING" id="6198.A0A074YX94"/>
<dbReference type="CDD" id="cd14700">
    <property type="entry name" value="bZIP_ATF6"/>
    <property type="match status" value="1"/>
</dbReference>
<feature type="region of interest" description="Disordered" evidence="7">
    <location>
        <begin position="707"/>
        <end position="762"/>
    </location>
</feature>
<comment type="similarity">
    <text evidence="2">Belongs to the bZIP family. ATF subfamily.</text>
</comment>
<gene>
    <name evidence="9" type="ORF">T265_11901</name>
</gene>
<reference evidence="9 10" key="1">
    <citation type="submission" date="2013-11" db="EMBL/GenBank/DDBJ databases">
        <title>Opisthorchis viverrini - life in the bile duct.</title>
        <authorList>
            <person name="Young N.D."/>
            <person name="Nagarajan N."/>
            <person name="Lin S.J."/>
            <person name="Korhonen P.K."/>
            <person name="Jex A.R."/>
            <person name="Hall R.S."/>
            <person name="Safavi-Hemami H."/>
            <person name="Kaewkong W."/>
            <person name="Bertrand D."/>
            <person name="Gao S."/>
            <person name="Seet Q."/>
            <person name="Wongkham S."/>
            <person name="Teh B.T."/>
            <person name="Wongkham C."/>
            <person name="Intapan P.M."/>
            <person name="Maleewong W."/>
            <person name="Yang X."/>
            <person name="Hu M."/>
            <person name="Wang Z."/>
            <person name="Hofmann A."/>
            <person name="Sternberg P.W."/>
            <person name="Tan P."/>
            <person name="Wang J."/>
            <person name="Gasser R.B."/>
        </authorList>
    </citation>
    <scope>NUCLEOTIDE SEQUENCE [LARGE SCALE GENOMIC DNA]</scope>
</reference>
<sequence>MAMDILDFETIPGEEDAIEGLLDPMDLLDGIELGEFDFPPAGFEQGLENSDSDSGISAGEEDAIEGLLDPMDLLDGIELGEFDFPPAGFEQGLENSDSDSGISVSCENVLLGRTHSLTAPTTTVTKSTPVVPDLVLTDAVYSSFSPSSVAKQTAVSGSSFVQHSTTQNITPAKPVRIFKLCNGTPGRPAFITPIESNVQGPTYRSNIGRLTAAPNPSQSLNTTTRTLGHSVIVQTKSPVLSDSVTTKETPKITPNPYMRVVKPDPEILVTGEFSSTASQPEFTSFLDDYDPTLYSDVALEEHLRDIYGQSSSTSVTPALGSHAAPFPLGSTSHYLPSAELLSSNDCLLTHTSLERLRKKQERMIKNRHAASMSRLRKKEYLERLEMRYEQLKRENINLWRQNEEWRVRCNELERNLTELQSQLSNYDSSDSHPDNGTPSDSSSAPSTPPLQTVNTISPPDLTRKTAAHSLPVSVTVSGASLLHAFSTPTRNSLTTLSIQTPQSTDQTSLKWVNGIDLAQPPERFSDLFSTVLDKRSQPPSNRKTVANSVFYPGKGSILTKSNESVPARVHRPNLLNLSGVVSRQLAGSRLHTNRAKIVATTSLLSILCLFSLNIFLSPFDSGMGATGISDAHLQYGNVWNPPQYAAGQRLLLSFSEPVTSPPENSDTAGDQEQEINVNGSRCNPADNGQVDVDCIWQLWIQQNKMNHSNQSREPLSSSHGGLQYSTQPLHGKNDLSSRHQVRNPSRAYHNPSETNEGPDSYLIGQQSRLSSAPSQDVNNMVENTSVLATKRANSRRLSPMHRPTKVVPQRGLQPFYRRFVWYQEDLLEAAGRRNDTVYFILSKIDAVHVFDPAGDSPARKITLIVPAYRTQNVSNFVMPTNESDPRLIMLQVDCDLRNVTFIHPPEKPVEAPRN</sequence>
<dbReference type="Proteomes" id="UP000054324">
    <property type="component" value="Unassembled WGS sequence"/>
</dbReference>
<evidence type="ECO:0000313" key="10">
    <source>
        <dbReference type="Proteomes" id="UP000054324"/>
    </source>
</evidence>
<organism evidence="9 10">
    <name type="scientific">Opisthorchis viverrini</name>
    <name type="common">Southeast Asian liver fluke</name>
    <dbReference type="NCBI Taxonomy" id="6198"/>
    <lineage>
        <taxon>Eukaryota</taxon>
        <taxon>Metazoa</taxon>
        <taxon>Spiralia</taxon>
        <taxon>Lophotrochozoa</taxon>
        <taxon>Platyhelminthes</taxon>
        <taxon>Trematoda</taxon>
        <taxon>Digenea</taxon>
        <taxon>Opisthorchiida</taxon>
        <taxon>Opisthorchiata</taxon>
        <taxon>Opisthorchiidae</taxon>
        <taxon>Opisthorchis</taxon>
    </lineage>
</organism>
<dbReference type="PROSITE" id="PS50217">
    <property type="entry name" value="BZIP"/>
    <property type="match status" value="1"/>
</dbReference>